<gene>
    <name evidence="1" type="ORF">F8154_09260</name>
</gene>
<accession>A0A6I0FAI6</accession>
<organism evidence="1 2">
    <name type="scientific">Alkaliphilus pronyensis</name>
    <dbReference type="NCBI Taxonomy" id="1482732"/>
    <lineage>
        <taxon>Bacteria</taxon>
        <taxon>Bacillati</taxon>
        <taxon>Bacillota</taxon>
        <taxon>Clostridia</taxon>
        <taxon>Peptostreptococcales</taxon>
        <taxon>Natronincolaceae</taxon>
        <taxon>Alkaliphilus</taxon>
    </lineage>
</organism>
<dbReference type="EMBL" id="WBZC01000030">
    <property type="protein sequence ID" value="KAB3534362.1"/>
    <property type="molecule type" value="Genomic_DNA"/>
</dbReference>
<comment type="caution">
    <text evidence="1">The sequence shown here is derived from an EMBL/GenBank/DDBJ whole genome shotgun (WGS) entry which is preliminary data.</text>
</comment>
<dbReference type="Proteomes" id="UP000432715">
    <property type="component" value="Unassembled WGS sequence"/>
</dbReference>
<keyword evidence="2" id="KW-1185">Reference proteome</keyword>
<reference evidence="1 2" key="1">
    <citation type="submission" date="2019-10" db="EMBL/GenBank/DDBJ databases">
        <title>Alkaliphilus serpentinus sp. nov. and Alkaliphilus pronyensis sp. nov., two novel anaerobic alkaliphilic species isolated from the serpentinized-hosted hydrothermal field of the Prony Bay (New Caledonia).</title>
        <authorList>
            <person name="Postec A."/>
        </authorList>
    </citation>
    <scope>NUCLEOTIDE SEQUENCE [LARGE SCALE GENOMIC DNA]</scope>
    <source>
        <strain evidence="1 2">LacV</strain>
    </source>
</reference>
<name>A0A6I0FAI6_9FIRM</name>
<evidence type="ECO:0000313" key="2">
    <source>
        <dbReference type="Proteomes" id="UP000432715"/>
    </source>
</evidence>
<proteinExistence type="predicted"/>
<sequence length="60" mass="6516">MVKTSREFGSSRVLEGESPSLGVLIQPRKSSLGQYREVLSEGDVVVERPIGGLADRNAEE</sequence>
<protein>
    <submittedName>
        <fullName evidence="1">Uncharacterized protein</fullName>
    </submittedName>
</protein>
<dbReference type="OrthoDB" id="9772934at2"/>
<dbReference type="AlphaFoldDB" id="A0A6I0FAI6"/>
<evidence type="ECO:0000313" key="1">
    <source>
        <dbReference type="EMBL" id="KAB3534362.1"/>
    </source>
</evidence>